<gene>
    <name evidence="1" type="ORF">DM02DRAFT_536308</name>
</gene>
<proteinExistence type="predicted"/>
<evidence type="ECO:0000313" key="1">
    <source>
        <dbReference type="EMBL" id="PVH95934.1"/>
    </source>
</evidence>
<sequence>MTRTLLFCTAEEAKPVRYSHLICIRGILKAAEHEFWLLESQECPSDSSGLKSQLADDETYDASAFIGASEEDCQAWYQRHVDKVNFIEEESIAIADARTARDGTILIQYYQEVEGEECPPFGVLPPKADTWYDFRIRPEHTARLLANLSHVASDVSFPRYFGRKEEFTDENGVFDPEKADREVLGDDL</sequence>
<accession>A0A2V1DFL1</accession>
<organism evidence="1 2">
    <name type="scientific">Periconia macrospinosa</name>
    <dbReference type="NCBI Taxonomy" id="97972"/>
    <lineage>
        <taxon>Eukaryota</taxon>
        <taxon>Fungi</taxon>
        <taxon>Dikarya</taxon>
        <taxon>Ascomycota</taxon>
        <taxon>Pezizomycotina</taxon>
        <taxon>Dothideomycetes</taxon>
        <taxon>Pleosporomycetidae</taxon>
        <taxon>Pleosporales</taxon>
        <taxon>Massarineae</taxon>
        <taxon>Periconiaceae</taxon>
        <taxon>Periconia</taxon>
    </lineage>
</organism>
<evidence type="ECO:0000313" key="2">
    <source>
        <dbReference type="Proteomes" id="UP000244855"/>
    </source>
</evidence>
<dbReference type="AlphaFoldDB" id="A0A2V1DFL1"/>
<dbReference type="EMBL" id="KZ805479">
    <property type="protein sequence ID" value="PVH95934.1"/>
    <property type="molecule type" value="Genomic_DNA"/>
</dbReference>
<keyword evidence="2" id="KW-1185">Reference proteome</keyword>
<protein>
    <submittedName>
        <fullName evidence="1">Uncharacterized protein</fullName>
    </submittedName>
</protein>
<dbReference type="Proteomes" id="UP000244855">
    <property type="component" value="Unassembled WGS sequence"/>
</dbReference>
<dbReference type="OrthoDB" id="4456803at2759"/>
<reference evidence="1 2" key="1">
    <citation type="journal article" date="2018" name="Sci. Rep.">
        <title>Comparative genomics provides insights into the lifestyle and reveals functional heterogeneity of dark septate endophytic fungi.</title>
        <authorList>
            <person name="Knapp D.G."/>
            <person name="Nemeth J.B."/>
            <person name="Barry K."/>
            <person name="Hainaut M."/>
            <person name="Henrissat B."/>
            <person name="Johnson J."/>
            <person name="Kuo A."/>
            <person name="Lim J.H.P."/>
            <person name="Lipzen A."/>
            <person name="Nolan M."/>
            <person name="Ohm R.A."/>
            <person name="Tamas L."/>
            <person name="Grigoriev I.V."/>
            <person name="Spatafora J.W."/>
            <person name="Nagy L.G."/>
            <person name="Kovacs G.M."/>
        </authorList>
    </citation>
    <scope>NUCLEOTIDE SEQUENCE [LARGE SCALE GENOMIC DNA]</scope>
    <source>
        <strain evidence="1 2">DSE2036</strain>
    </source>
</reference>
<name>A0A2V1DFL1_9PLEO</name>